<evidence type="ECO:0008006" key="3">
    <source>
        <dbReference type="Google" id="ProtNLM"/>
    </source>
</evidence>
<keyword evidence="1" id="KW-0812">Transmembrane</keyword>
<proteinExistence type="predicted"/>
<dbReference type="EMBL" id="UOEZ01000072">
    <property type="protein sequence ID" value="VAW38466.1"/>
    <property type="molecule type" value="Genomic_DNA"/>
</dbReference>
<feature type="transmembrane region" description="Helical" evidence="1">
    <location>
        <begin position="155"/>
        <end position="172"/>
    </location>
</feature>
<reference evidence="2" key="1">
    <citation type="submission" date="2018-06" db="EMBL/GenBank/DDBJ databases">
        <authorList>
            <person name="Zhirakovskaya E."/>
        </authorList>
    </citation>
    <scope>NUCLEOTIDE SEQUENCE</scope>
</reference>
<feature type="transmembrane region" description="Helical" evidence="1">
    <location>
        <begin position="43"/>
        <end position="62"/>
    </location>
</feature>
<evidence type="ECO:0000313" key="2">
    <source>
        <dbReference type="EMBL" id="VAW38466.1"/>
    </source>
</evidence>
<keyword evidence="1" id="KW-1133">Transmembrane helix</keyword>
<evidence type="ECO:0000256" key="1">
    <source>
        <dbReference type="SAM" id="Phobius"/>
    </source>
</evidence>
<feature type="transmembrane region" description="Helical" evidence="1">
    <location>
        <begin position="115"/>
        <end position="135"/>
    </location>
</feature>
<dbReference type="AlphaFoldDB" id="A0A3B0W1K3"/>
<keyword evidence="1" id="KW-0472">Membrane</keyword>
<protein>
    <recommendedName>
        <fullName evidence="3">DUF4234 domain-containing protein</fullName>
    </recommendedName>
</protein>
<feature type="transmembrane region" description="Helical" evidence="1">
    <location>
        <begin position="82"/>
        <end position="103"/>
    </location>
</feature>
<sequence>MVRGGLHCEKCGSFNNSWARACTSCGEETDLKMQAYTLEKMPVIKLVVLTIITGGIYTAYWFLARLNVFNSFNSERKLGQGIFGFIIAGCIVNIAIVFYLAFAGAGLDEGFALRLLNTSNILGFAVNVVVLVQTFKLRRILLDHYVLHLGREVKLSWVWTFFFHIFYLQFKINRL</sequence>
<gene>
    <name evidence="2" type="ORF">MNBD_DELTA02-377</name>
</gene>
<organism evidence="2">
    <name type="scientific">hydrothermal vent metagenome</name>
    <dbReference type="NCBI Taxonomy" id="652676"/>
    <lineage>
        <taxon>unclassified sequences</taxon>
        <taxon>metagenomes</taxon>
        <taxon>ecological metagenomes</taxon>
    </lineage>
</organism>
<accession>A0A3B0W1K3</accession>
<name>A0A3B0W1K3_9ZZZZ</name>